<proteinExistence type="predicted"/>
<sequence length="662" mass="74517">MKKITLLLLLTAWAGIQQPLQAQKDSSWLQLSRFSVARQSVPSFTITGAQLSEMPYSDLGQAIGVWIGPALATGTNTMFVVDGIPVNDVNIYSIQDIDSITFLQTGPGQLAGLARSQQYMVLISTKRNTSGKWQWRAAGATAFVNRADSAAKAGLYHQYNLSVANGTDKLNYGASAGYTHDVFPQVELRGYEKQRPLRENRYRVNTWLEGAVLQHHRFRLDAAYVTQRHSDSYRIVGNGAYKYLDYNMLNKDRLLNLKADIRSSLGAGFSNRIIADFFHLRFGEESIGEIPGESVSLSRLDKKVRNWMVGERFGYDFHRKQQYFSASVDVRYRHIDYTGTGFSWVSTAGVNGAIVQTTWSTMRTKSLIATPTLAWGVQDLVDVQAGMLYSILKYQNQPKHFFPFASASLDLLHCIYRQSPVSLRLYASVAAANDFPETGWGRLTQPGKQASLLEQGQLNFFPGSFGYYSAFTLFNKNNNNTRFQGGVRLGMLKNSLLLDYVFDKSNILGGYYLSVPYNLPTWINTQSPYTRHRFALSVKADLGRINWISVLSAEVIRHRPEYKRGLYDPVEVKDFFTTAGFANRLTYNSWFGALDLVGAFNKASGVDKRNTIVLQQVHLGRKFTSKATAFEWYAFARTPFNNVNLPLADLRRYYGIGCTAAF</sequence>
<organism evidence="2 3">
    <name type="scientific">Filimonas zeae</name>
    <dbReference type="NCBI Taxonomy" id="1737353"/>
    <lineage>
        <taxon>Bacteria</taxon>
        <taxon>Pseudomonadati</taxon>
        <taxon>Bacteroidota</taxon>
        <taxon>Chitinophagia</taxon>
        <taxon>Chitinophagales</taxon>
        <taxon>Chitinophagaceae</taxon>
        <taxon>Filimonas</taxon>
    </lineage>
</organism>
<evidence type="ECO:0000313" key="3">
    <source>
        <dbReference type="Proteomes" id="UP000627292"/>
    </source>
</evidence>
<dbReference type="RefSeq" id="WP_188951162.1">
    <property type="nucleotide sequence ID" value="NZ_BMIB01000001.1"/>
</dbReference>
<reference evidence="2" key="1">
    <citation type="journal article" date="2014" name="Int. J. Syst. Evol. Microbiol.">
        <title>Complete genome sequence of Corynebacterium casei LMG S-19264T (=DSM 44701T), isolated from a smear-ripened cheese.</title>
        <authorList>
            <consortium name="US DOE Joint Genome Institute (JGI-PGF)"/>
            <person name="Walter F."/>
            <person name="Albersmeier A."/>
            <person name="Kalinowski J."/>
            <person name="Ruckert C."/>
        </authorList>
    </citation>
    <scope>NUCLEOTIDE SEQUENCE</scope>
    <source>
        <strain evidence="2">CGMCC 1.15290</strain>
    </source>
</reference>
<evidence type="ECO:0000313" key="2">
    <source>
        <dbReference type="EMBL" id="GGH62800.1"/>
    </source>
</evidence>
<dbReference type="Proteomes" id="UP000627292">
    <property type="component" value="Unassembled WGS sequence"/>
</dbReference>
<evidence type="ECO:0000256" key="1">
    <source>
        <dbReference type="SAM" id="SignalP"/>
    </source>
</evidence>
<feature type="chain" id="PRO_5037668801" description="TonB-dependent receptor plug domain-containing protein" evidence="1">
    <location>
        <begin position="23"/>
        <end position="662"/>
    </location>
</feature>
<reference evidence="2" key="2">
    <citation type="submission" date="2020-09" db="EMBL/GenBank/DDBJ databases">
        <authorList>
            <person name="Sun Q."/>
            <person name="Zhou Y."/>
        </authorList>
    </citation>
    <scope>NUCLEOTIDE SEQUENCE</scope>
    <source>
        <strain evidence="2">CGMCC 1.15290</strain>
    </source>
</reference>
<name>A0A917ISV0_9BACT</name>
<comment type="caution">
    <text evidence="2">The sequence shown here is derived from an EMBL/GenBank/DDBJ whole genome shotgun (WGS) entry which is preliminary data.</text>
</comment>
<evidence type="ECO:0008006" key="4">
    <source>
        <dbReference type="Google" id="ProtNLM"/>
    </source>
</evidence>
<keyword evidence="1" id="KW-0732">Signal</keyword>
<dbReference type="AlphaFoldDB" id="A0A917ISV0"/>
<feature type="signal peptide" evidence="1">
    <location>
        <begin position="1"/>
        <end position="22"/>
    </location>
</feature>
<gene>
    <name evidence="2" type="ORF">GCM10011379_13080</name>
</gene>
<protein>
    <recommendedName>
        <fullName evidence="4">TonB-dependent receptor plug domain-containing protein</fullName>
    </recommendedName>
</protein>
<keyword evidence="3" id="KW-1185">Reference proteome</keyword>
<accession>A0A917ISV0</accession>
<dbReference type="SUPFAM" id="SSF56935">
    <property type="entry name" value="Porins"/>
    <property type="match status" value="1"/>
</dbReference>
<dbReference type="EMBL" id="BMIB01000001">
    <property type="protein sequence ID" value="GGH62800.1"/>
    <property type="molecule type" value="Genomic_DNA"/>
</dbReference>